<dbReference type="RefSeq" id="WP_013132389.1">
    <property type="nucleotide sequence ID" value="NC_014165.1"/>
</dbReference>
<sequence>MVDSVAGINEFASAASRHIDLSVRVLGSLPPRVRVRNRFSETLCETVTCTEEGVFLTSWGYRLGTVENVEDAAARLAYLLAALPSPQTSAQPGRHRHA</sequence>
<name>D6Y2K7_THEBD</name>
<gene>
    <name evidence="1" type="ordered locus">Tbis_2145</name>
</gene>
<evidence type="ECO:0000313" key="1">
    <source>
        <dbReference type="EMBL" id="ADG88856.1"/>
    </source>
</evidence>
<dbReference type="OrthoDB" id="3543088at2"/>
<dbReference type="EMBL" id="CP001874">
    <property type="protein sequence ID" value="ADG88856.1"/>
    <property type="molecule type" value="Genomic_DNA"/>
</dbReference>
<evidence type="ECO:0000313" key="2">
    <source>
        <dbReference type="Proteomes" id="UP000006640"/>
    </source>
</evidence>
<reference evidence="1 2" key="1">
    <citation type="submission" date="2010-01" db="EMBL/GenBank/DDBJ databases">
        <title>The complete genome of Thermobispora bispora DSM 43833.</title>
        <authorList>
            <consortium name="US DOE Joint Genome Institute (JGI-PGF)"/>
            <person name="Lucas S."/>
            <person name="Copeland A."/>
            <person name="Lapidus A."/>
            <person name="Glavina del Rio T."/>
            <person name="Dalin E."/>
            <person name="Tice H."/>
            <person name="Bruce D."/>
            <person name="Goodwin L."/>
            <person name="Pitluck S."/>
            <person name="Kyrpides N."/>
            <person name="Mavromatis K."/>
            <person name="Ivanova N."/>
            <person name="Mikhailova N."/>
            <person name="Chertkov O."/>
            <person name="Brettin T."/>
            <person name="Detter J.C."/>
            <person name="Han C."/>
            <person name="Larimer F."/>
            <person name="Land M."/>
            <person name="Hauser L."/>
            <person name="Markowitz V."/>
            <person name="Cheng J.-F."/>
            <person name="Hugenholtz P."/>
            <person name="Woyke T."/>
            <person name="Wu D."/>
            <person name="Jando M."/>
            <person name="Schneider S."/>
            <person name="Klenk H.-P."/>
            <person name="Eisen J.A."/>
        </authorList>
    </citation>
    <scope>NUCLEOTIDE SEQUENCE [LARGE SCALE GENOMIC DNA]</scope>
    <source>
        <strain evidence="2">ATCC 19993 / DSM 43833 / CBS 139.67 / JCM 10125 / KCTC 9307 / NBRC 14880 / R51</strain>
    </source>
</reference>
<proteinExistence type="predicted"/>
<dbReference type="AlphaFoldDB" id="D6Y2K7"/>
<dbReference type="KEGG" id="tbi:Tbis_2145"/>
<dbReference type="HOGENOM" id="CLU_2509014_0_0_11"/>
<dbReference type="Proteomes" id="UP000006640">
    <property type="component" value="Chromosome"/>
</dbReference>
<organism evidence="1 2">
    <name type="scientific">Thermobispora bispora (strain ATCC 19993 / DSM 43833 / CBS 139.67 / JCM 10125 / KCTC 9307 / NBRC 14880 / R51)</name>
    <dbReference type="NCBI Taxonomy" id="469371"/>
    <lineage>
        <taxon>Bacteria</taxon>
        <taxon>Bacillati</taxon>
        <taxon>Actinomycetota</taxon>
        <taxon>Actinomycetes</taxon>
        <taxon>Streptosporangiales</taxon>
        <taxon>Streptosporangiaceae</taxon>
        <taxon>Thermobispora</taxon>
    </lineage>
</organism>
<keyword evidence="2" id="KW-1185">Reference proteome</keyword>
<accession>D6Y2K7</accession>
<protein>
    <submittedName>
        <fullName evidence="1">Uncharacterized protein</fullName>
    </submittedName>
</protein>
<dbReference type="eggNOG" id="ENOG50349H3">
    <property type="taxonomic scope" value="Bacteria"/>
</dbReference>